<dbReference type="AlphaFoldDB" id="A0A6G7PUX8"/>
<dbReference type="KEGG" id="tav:G4V39_02585"/>
<evidence type="ECO:0000313" key="8">
    <source>
        <dbReference type="Proteomes" id="UP000502179"/>
    </source>
</evidence>
<accession>A0A6G7PUX8</accession>
<gene>
    <name evidence="7" type="ORF">G4V39_02585</name>
</gene>
<dbReference type="SUPFAM" id="SSF56014">
    <property type="entry name" value="Nitrite and sulphite reductase 4Fe-4S domain-like"/>
    <property type="match status" value="1"/>
</dbReference>
<dbReference type="GO" id="GO:0020037">
    <property type="term" value="F:heme binding"/>
    <property type="evidence" value="ECO:0007669"/>
    <property type="project" value="InterPro"/>
</dbReference>
<evidence type="ECO:0000256" key="1">
    <source>
        <dbReference type="ARBA" id="ARBA00022485"/>
    </source>
</evidence>
<dbReference type="GO" id="GO:0046872">
    <property type="term" value="F:metal ion binding"/>
    <property type="evidence" value="ECO:0007669"/>
    <property type="project" value="UniProtKB-KW"/>
</dbReference>
<dbReference type="InterPro" id="IPR052034">
    <property type="entry name" value="NasD-like"/>
</dbReference>
<name>A0A6G7PUX8_9BACT</name>
<dbReference type="InterPro" id="IPR045854">
    <property type="entry name" value="NO2/SO3_Rdtase_4Fe4S_sf"/>
</dbReference>
<dbReference type="PANTHER" id="PTHR43809:SF1">
    <property type="entry name" value="NITRITE REDUCTASE (NADH) LARGE SUBUNIT"/>
    <property type="match status" value="1"/>
</dbReference>
<dbReference type="EMBL" id="CP048877">
    <property type="protein sequence ID" value="QIJ71233.1"/>
    <property type="molecule type" value="Genomic_DNA"/>
</dbReference>
<dbReference type="RefSeq" id="WP_166031455.1">
    <property type="nucleotide sequence ID" value="NZ_CP048877.1"/>
</dbReference>
<dbReference type="GO" id="GO:0016491">
    <property type="term" value="F:oxidoreductase activity"/>
    <property type="evidence" value="ECO:0007669"/>
    <property type="project" value="UniProtKB-KW"/>
</dbReference>
<dbReference type="Gene3D" id="3.30.413.10">
    <property type="entry name" value="Sulfite Reductase Hemoprotein, domain 1"/>
    <property type="match status" value="1"/>
</dbReference>
<evidence type="ECO:0000256" key="6">
    <source>
        <dbReference type="ARBA" id="ARBA00023014"/>
    </source>
</evidence>
<dbReference type="Proteomes" id="UP000502179">
    <property type="component" value="Chromosome"/>
</dbReference>
<dbReference type="InterPro" id="IPR005117">
    <property type="entry name" value="NiRdtase/SiRdtase_haem-b_fer"/>
</dbReference>
<dbReference type="SUPFAM" id="SSF55124">
    <property type="entry name" value="Nitrite/Sulfite reductase N-terminal domain-like"/>
    <property type="match status" value="1"/>
</dbReference>
<sequence>MAEVKIPGAIPQKDGSYAVSVEFPQLTMAKEVLLVLAELAGEGLVVHPTTAQKVMVLGIEPEKVSQVIERLESAGAQLRKAATSFQPRTCVGAPFCKLALKETFPLAQRIYESFKGHPVPHKFKVAVSGCPACCSWANNIDLGFVAVRNGYKVYLGGKGGYKPRPGLLLGLVEGEDEALGVMDAVLKFFNEHGRPKRRFAWVVEKMGLEPLMATLKETVREG</sequence>
<proteinExistence type="predicted"/>
<keyword evidence="3" id="KW-0479">Metal-binding</keyword>
<reference evidence="7 8" key="1">
    <citation type="submission" date="2020-02" db="EMBL/GenBank/DDBJ databases">
        <title>Genome analysis of Thermosulfuriphilus ammonigenes ST65T, an anaerobic thermophilic chemolithoautotrophic bacterium isolated from a deep-sea hydrothermal vent.</title>
        <authorList>
            <person name="Slobodkina G."/>
            <person name="Allioux M."/>
            <person name="Merkel A."/>
            <person name="Alain K."/>
            <person name="Jebbar M."/>
            <person name="Slobodkin A."/>
        </authorList>
    </citation>
    <scope>NUCLEOTIDE SEQUENCE [LARGE SCALE GENOMIC DNA]</scope>
    <source>
        <strain evidence="7 8">ST65</strain>
    </source>
</reference>
<keyword evidence="6" id="KW-0411">Iron-sulfur</keyword>
<keyword evidence="5" id="KW-0408">Iron</keyword>
<evidence type="ECO:0000313" key="7">
    <source>
        <dbReference type="EMBL" id="QIJ71233.1"/>
    </source>
</evidence>
<dbReference type="InterPro" id="IPR006066">
    <property type="entry name" value="NO2/SO3_Rdtase_FeS/sirohaem_BS"/>
</dbReference>
<dbReference type="InterPro" id="IPR036136">
    <property type="entry name" value="Nit/Sulf_reduc_fer-like_dom_sf"/>
</dbReference>
<dbReference type="GO" id="GO:0051539">
    <property type="term" value="F:4 iron, 4 sulfur cluster binding"/>
    <property type="evidence" value="ECO:0007669"/>
    <property type="project" value="UniProtKB-KW"/>
</dbReference>
<keyword evidence="8" id="KW-1185">Reference proteome</keyword>
<dbReference type="Pfam" id="PF01077">
    <property type="entry name" value="NIR_SIR"/>
    <property type="match status" value="1"/>
</dbReference>
<dbReference type="InterPro" id="IPR006067">
    <property type="entry name" value="NO2/SO3_Rdtase_4Fe4S_dom"/>
</dbReference>
<evidence type="ECO:0000256" key="3">
    <source>
        <dbReference type="ARBA" id="ARBA00022723"/>
    </source>
</evidence>
<dbReference type="Gene3D" id="3.90.480.10">
    <property type="entry name" value="Sulfite Reductase Hemoprotein,Domain 2"/>
    <property type="match status" value="1"/>
</dbReference>
<dbReference type="Pfam" id="PF03460">
    <property type="entry name" value="NIR_SIR_ferr"/>
    <property type="match status" value="1"/>
</dbReference>
<keyword evidence="1" id="KW-0004">4Fe-4S</keyword>
<keyword evidence="2" id="KW-0349">Heme</keyword>
<organism evidence="7 8">
    <name type="scientific">Thermosulfuriphilus ammonigenes</name>
    <dbReference type="NCBI Taxonomy" id="1936021"/>
    <lineage>
        <taxon>Bacteria</taxon>
        <taxon>Pseudomonadati</taxon>
        <taxon>Thermodesulfobacteriota</taxon>
        <taxon>Thermodesulfobacteria</taxon>
        <taxon>Thermodesulfobacteriales</taxon>
        <taxon>Thermodesulfobacteriaceae</taxon>
        <taxon>Thermosulfuriphilus</taxon>
    </lineage>
</organism>
<keyword evidence="4" id="KW-0560">Oxidoreductase</keyword>
<evidence type="ECO:0000256" key="5">
    <source>
        <dbReference type="ARBA" id="ARBA00023004"/>
    </source>
</evidence>
<evidence type="ECO:0000256" key="4">
    <source>
        <dbReference type="ARBA" id="ARBA00023002"/>
    </source>
</evidence>
<dbReference type="PROSITE" id="PS00365">
    <property type="entry name" value="NIR_SIR"/>
    <property type="match status" value="1"/>
</dbReference>
<protein>
    <submittedName>
        <fullName evidence="7">Uncharacterized protein</fullName>
    </submittedName>
</protein>
<dbReference type="PANTHER" id="PTHR43809">
    <property type="entry name" value="NITRITE REDUCTASE (NADH) LARGE SUBUNIT"/>
    <property type="match status" value="1"/>
</dbReference>
<evidence type="ECO:0000256" key="2">
    <source>
        <dbReference type="ARBA" id="ARBA00022617"/>
    </source>
</evidence>